<evidence type="ECO:0000259" key="1">
    <source>
        <dbReference type="Pfam" id="PF13579"/>
    </source>
</evidence>
<protein>
    <submittedName>
        <fullName evidence="2">Glycosyltransferase family 4 protein</fullName>
    </submittedName>
</protein>
<dbReference type="PANTHER" id="PTHR45947">
    <property type="entry name" value="SULFOQUINOVOSYL TRANSFERASE SQD2"/>
    <property type="match status" value="1"/>
</dbReference>
<dbReference type="RefSeq" id="WP_217853497.1">
    <property type="nucleotide sequence ID" value="NZ_CP077073.1"/>
</dbReference>
<dbReference type="Pfam" id="PF13579">
    <property type="entry name" value="Glyco_trans_4_4"/>
    <property type="match status" value="1"/>
</dbReference>
<keyword evidence="3" id="KW-1185">Reference proteome</keyword>
<organism evidence="2 3">
    <name type="scientific">Pseudomonas muyukensis</name>
    <dbReference type="NCBI Taxonomy" id="2842357"/>
    <lineage>
        <taxon>Bacteria</taxon>
        <taxon>Pseudomonadati</taxon>
        <taxon>Pseudomonadota</taxon>
        <taxon>Gammaproteobacteria</taxon>
        <taxon>Pseudomonadales</taxon>
        <taxon>Pseudomonadaceae</taxon>
        <taxon>Pseudomonas</taxon>
    </lineage>
</organism>
<evidence type="ECO:0000313" key="3">
    <source>
        <dbReference type="Proteomes" id="UP001047646"/>
    </source>
</evidence>
<dbReference type="Pfam" id="PF13692">
    <property type="entry name" value="Glyco_trans_1_4"/>
    <property type="match status" value="1"/>
</dbReference>
<dbReference type="EMBL" id="CP077073">
    <property type="protein sequence ID" value="QXH37111.1"/>
    <property type="molecule type" value="Genomic_DNA"/>
</dbReference>
<proteinExistence type="predicted"/>
<dbReference type="PANTHER" id="PTHR45947:SF3">
    <property type="entry name" value="SULFOQUINOVOSYL TRANSFERASE SQD2"/>
    <property type="match status" value="1"/>
</dbReference>
<sequence>MKIVVASCVFPPEPVVSARTSFDVANHLHAQGHEVVVACPVPSRNVAAEEVADKIDRLKLAFPVFRLFALASRKSSFVSRFLENISFGLALFFWILRQRKVDVIYANVWPLFSTGLLVMAARLKGIKVVASVQDLYPESLAVQKRIGTDGALYRVLLKLDTWIARRIDHLVVISDGFYDAYTRTRGINPSKVSLVRNWVDAGHIQEMPRDEARAKLEQLLGLRLEDGQSLFVYGGNMGVASGLDEFMGYLDGLEPGAVFLFAGDGALVPDLKRTVQARGEQARFHFLSPWPFELTPAVFGAADVLLLPTATGQEFASVPSKLITYMLASRPILLLADERSESASELRKADAGITVGVRSAAAVAEAMQRLQQATPERLSSMGANGRRYAHEFYSTERAVTKIRAIVEGLHEA</sequence>
<dbReference type="InterPro" id="IPR050194">
    <property type="entry name" value="Glycosyltransferase_grp1"/>
</dbReference>
<accession>A0ABX8MI28</accession>
<dbReference type="Proteomes" id="UP001047646">
    <property type="component" value="Chromosome"/>
</dbReference>
<name>A0ABX8MI28_9PSED</name>
<reference evidence="2" key="1">
    <citation type="journal article" date="2021" name="Microorganisms">
        <title>The Ever-Expanding Pseudomonas Genus: Description of 43 New Species and Partition of the Pseudomonas putida Group.</title>
        <authorList>
            <person name="Girard L."/>
            <person name="Lood C."/>
            <person name="Hofte M."/>
            <person name="Vandamme P."/>
            <person name="Rokni-Zadeh H."/>
            <person name="van Noort V."/>
            <person name="Lavigne R."/>
            <person name="De Mot R."/>
        </authorList>
    </citation>
    <scope>NUCLEOTIDE SEQUENCE</scope>
    <source>
        <strain evidence="2">COW39</strain>
    </source>
</reference>
<dbReference type="InterPro" id="IPR028098">
    <property type="entry name" value="Glyco_trans_4-like_N"/>
</dbReference>
<gene>
    <name evidence="2" type="ORF">KSS95_09875</name>
</gene>
<feature type="domain" description="Glycosyltransferase subfamily 4-like N-terminal" evidence="1">
    <location>
        <begin position="22"/>
        <end position="198"/>
    </location>
</feature>
<dbReference type="CDD" id="cd03794">
    <property type="entry name" value="GT4_WbuB-like"/>
    <property type="match status" value="1"/>
</dbReference>
<evidence type="ECO:0000313" key="2">
    <source>
        <dbReference type="EMBL" id="QXH37111.1"/>
    </source>
</evidence>